<gene>
    <name evidence="3" type="ORF">AKL17_1010</name>
</gene>
<dbReference type="RefSeq" id="WP_084739464.1">
    <property type="nucleotide sequence ID" value="NZ_CP012661.1"/>
</dbReference>
<proteinExistence type="inferred from homology"/>
<dbReference type="SUPFAM" id="SSF53850">
    <property type="entry name" value="Periplasmic binding protein-like II"/>
    <property type="match status" value="1"/>
</dbReference>
<organism evidence="3 4">
    <name type="scientific">Frigidibacter mobilis</name>
    <dbReference type="NCBI Taxonomy" id="1335048"/>
    <lineage>
        <taxon>Bacteria</taxon>
        <taxon>Pseudomonadati</taxon>
        <taxon>Pseudomonadota</taxon>
        <taxon>Alphaproteobacteria</taxon>
        <taxon>Rhodobacterales</taxon>
        <taxon>Paracoccaceae</taxon>
        <taxon>Frigidibacter</taxon>
    </lineage>
</organism>
<dbReference type="PIRSF" id="PIRSF017082">
    <property type="entry name" value="YflP"/>
    <property type="match status" value="1"/>
</dbReference>
<comment type="similarity">
    <text evidence="1">Belongs to the UPF0065 (bug) family.</text>
</comment>
<protein>
    <submittedName>
        <fullName evidence="3">Twin-arginine translocation pathway signal</fullName>
    </submittedName>
</protein>
<dbReference type="PATRIC" id="fig|1335048.3.peg.1047"/>
<feature type="signal peptide" evidence="2">
    <location>
        <begin position="1"/>
        <end position="22"/>
    </location>
</feature>
<dbReference type="OrthoDB" id="8970543at2"/>
<dbReference type="EMBL" id="CP012661">
    <property type="protein sequence ID" value="AMY68269.1"/>
    <property type="molecule type" value="Genomic_DNA"/>
</dbReference>
<dbReference type="PANTHER" id="PTHR42928">
    <property type="entry name" value="TRICARBOXYLATE-BINDING PROTEIN"/>
    <property type="match status" value="1"/>
</dbReference>
<dbReference type="Pfam" id="PF03401">
    <property type="entry name" value="TctC"/>
    <property type="match status" value="1"/>
</dbReference>
<dbReference type="Proteomes" id="UP000076128">
    <property type="component" value="Chromosome"/>
</dbReference>
<evidence type="ECO:0000256" key="1">
    <source>
        <dbReference type="ARBA" id="ARBA00006987"/>
    </source>
</evidence>
<evidence type="ECO:0000256" key="2">
    <source>
        <dbReference type="SAM" id="SignalP"/>
    </source>
</evidence>
<dbReference type="KEGG" id="daa:AKL17_1010"/>
<accession>A0A165SHZ7</accession>
<dbReference type="Gene3D" id="3.40.190.10">
    <property type="entry name" value="Periplasmic binding protein-like II"/>
    <property type="match status" value="1"/>
</dbReference>
<dbReference type="CDD" id="cd07012">
    <property type="entry name" value="PBP2_Bug_TTT"/>
    <property type="match status" value="1"/>
</dbReference>
<feature type="chain" id="PRO_5007866449" evidence="2">
    <location>
        <begin position="23"/>
        <end position="318"/>
    </location>
</feature>
<dbReference type="AlphaFoldDB" id="A0A165SHZ7"/>
<keyword evidence="4" id="KW-1185">Reference proteome</keyword>
<dbReference type="InterPro" id="IPR042100">
    <property type="entry name" value="Bug_dom1"/>
</dbReference>
<dbReference type="InterPro" id="IPR005064">
    <property type="entry name" value="BUG"/>
</dbReference>
<dbReference type="STRING" id="1335048.AKL17_1010"/>
<evidence type="ECO:0000313" key="3">
    <source>
        <dbReference type="EMBL" id="AMY68269.1"/>
    </source>
</evidence>
<sequence>MTLPIRSITFALLICLAPPALAQDWPTKPVRILVSFPAGGASDLVARLLAQHLTESLGQQVVVENKPGAAGTIAAGELKSSPADGYTLMLSNLTPFSIAPTLMPEAGYDPVTDFTHVSYLGASHLALFVQPELEAPDLAAFVAKAKAAPGSLDYGSSGVGSWGHLVAETFKAEAGAEMEHIPYQGSGPMVLDFRADIIAAMFDAVTQNLPLIAEGTAVPLAVTSPERLAVLPEVPTFRELGYDIVAENWLGLSAPAGLDPAIAAKIDAAVAQVLAQPAVTGQFATWGIELAPLDADFAAFITSQYEAWKVPAQKVAVK</sequence>
<dbReference type="PANTHER" id="PTHR42928:SF5">
    <property type="entry name" value="BLR1237 PROTEIN"/>
    <property type="match status" value="1"/>
</dbReference>
<name>A0A165SHZ7_9RHOB</name>
<keyword evidence="2" id="KW-0732">Signal</keyword>
<reference evidence="3 4" key="1">
    <citation type="submission" date="2015-09" db="EMBL/GenBank/DDBJ databases">
        <title>Complete genome sequence of Defluviimonas alba cai42t isolated from an oilfield in Xinjiang.</title>
        <authorList>
            <person name="Geng S."/>
            <person name="Pan X."/>
            <person name="Wu X."/>
        </authorList>
    </citation>
    <scope>NUCLEOTIDE SEQUENCE [LARGE SCALE GENOMIC DNA]</scope>
    <source>
        <strain evidence="4">cai42</strain>
    </source>
</reference>
<evidence type="ECO:0000313" key="4">
    <source>
        <dbReference type="Proteomes" id="UP000076128"/>
    </source>
</evidence>
<dbReference type="Gene3D" id="3.40.190.150">
    <property type="entry name" value="Bordetella uptake gene, domain 1"/>
    <property type="match status" value="1"/>
</dbReference>